<proteinExistence type="predicted"/>
<dbReference type="Proteomes" id="UP000682877">
    <property type="component" value="Chromosome 2"/>
</dbReference>
<accession>A0A8S1ZL99</accession>
<reference evidence="1" key="1">
    <citation type="submission" date="2021-01" db="EMBL/GenBank/DDBJ databases">
        <authorList>
            <person name="Bezrukov I."/>
        </authorList>
    </citation>
    <scope>NUCLEOTIDE SEQUENCE</scope>
</reference>
<evidence type="ECO:0000313" key="1">
    <source>
        <dbReference type="EMBL" id="CAE5962187.1"/>
    </source>
</evidence>
<organism evidence="1 2">
    <name type="scientific">Arabidopsis arenosa</name>
    <name type="common">Sand rock-cress</name>
    <name type="synonym">Cardaminopsis arenosa</name>
    <dbReference type="NCBI Taxonomy" id="38785"/>
    <lineage>
        <taxon>Eukaryota</taxon>
        <taxon>Viridiplantae</taxon>
        <taxon>Streptophyta</taxon>
        <taxon>Embryophyta</taxon>
        <taxon>Tracheophyta</taxon>
        <taxon>Spermatophyta</taxon>
        <taxon>Magnoliopsida</taxon>
        <taxon>eudicotyledons</taxon>
        <taxon>Gunneridae</taxon>
        <taxon>Pentapetalae</taxon>
        <taxon>rosids</taxon>
        <taxon>malvids</taxon>
        <taxon>Brassicales</taxon>
        <taxon>Brassicaceae</taxon>
        <taxon>Camelineae</taxon>
        <taxon>Arabidopsis</taxon>
    </lineage>
</organism>
<dbReference type="AlphaFoldDB" id="A0A8S1ZL99"/>
<gene>
    <name evidence="1" type="ORF">AARE701A_LOCUS3984</name>
</gene>
<protein>
    <submittedName>
        <fullName evidence="1">Uncharacterized protein</fullName>
    </submittedName>
</protein>
<name>A0A8S1ZL99_ARAAE</name>
<dbReference type="EMBL" id="LR999452">
    <property type="protein sequence ID" value="CAE5962187.1"/>
    <property type="molecule type" value="Genomic_DNA"/>
</dbReference>
<sequence length="53" mass="6095">MYFSPHMSNSICDGDEEEWKERSGVDGSVLEVGNRRGSLKPFVLRSHRHYANL</sequence>
<keyword evidence="2" id="KW-1185">Reference proteome</keyword>
<evidence type="ECO:0000313" key="2">
    <source>
        <dbReference type="Proteomes" id="UP000682877"/>
    </source>
</evidence>